<feature type="region of interest" description="Disordered" evidence="1">
    <location>
        <begin position="31"/>
        <end position="69"/>
    </location>
</feature>
<accession>A0ABN7SUI6</accession>
<proteinExistence type="predicted"/>
<protein>
    <submittedName>
        <fullName evidence="2">Oidioi.mRNA.OKI2018_I69.chr1.g3563.t1.cds</fullName>
    </submittedName>
</protein>
<evidence type="ECO:0000313" key="2">
    <source>
        <dbReference type="EMBL" id="CAG5107940.1"/>
    </source>
</evidence>
<sequence>MVSQNAAAKTTTLKNALLKAASDLRRCADQLQAPPAELPRGWMGKGKGKEKKKGEPAAQQPGFIAPNGEKLDNRGALRFAEDEYFLRLTAGLSPQDRERVATDLERIIARHTTPATKFYEDLVNERCLVVIQSSSGRKLEIRGKNWTS</sequence>
<evidence type="ECO:0000313" key="3">
    <source>
        <dbReference type="Proteomes" id="UP001158576"/>
    </source>
</evidence>
<name>A0ABN7SUI6_OIKDI</name>
<gene>
    <name evidence="2" type="ORF">OKIOD_LOCUS12328</name>
</gene>
<reference evidence="2 3" key="1">
    <citation type="submission" date="2021-04" db="EMBL/GenBank/DDBJ databases">
        <authorList>
            <person name="Bliznina A."/>
        </authorList>
    </citation>
    <scope>NUCLEOTIDE SEQUENCE [LARGE SCALE GENOMIC DNA]</scope>
</reference>
<organism evidence="2 3">
    <name type="scientific">Oikopleura dioica</name>
    <name type="common">Tunicate</name>
    <dbReference type="NCBI Taxonomy" id="34765"/>
    <lineage>
        <taxon>Eukaryota</taxon>
        <taxon>Metazoa</taxon>
        <taxon>Chordata</taxon>
        <taxon>Tunicata</taxon>
        <taxon>Appendicularia</taxon>
        <taxon>Copelata</taxon>
        <taxon>Oikopleuridae</taxon>
        <taxon>Oikopleura</taxon>
    </lineage>
</organism>
<dbReference type="Proteomes" id="UP001158576">
    <property type="component" value="Chromosome 1"/>
</dbReference>
<keyword evidence="3" id="KW-1185">Reference proteome</keyword>
<evidence type="ECO:0000256" key="1">
    <source>
        <dbReference type="SAM" id="MobiDB-lite"/>
    </source>
</evidence>
<dbReference type="EMBL" id="OU015566">
    <property type="protein sequence ID" value="CAG5107940.1"/>
    <property type="molecule type" value="Genomic_DNA"/>
</dbReference>